<protein>
    <recommendedName>
        <fullName evidence="1">HD domain-containing protein</fullName>
    </recommendedName>
</protein>
<proteinExistence type="predicted"/>
<dbReference type="InterPro" id="IPR006675">
    <property type="entry name" value="HDIG_dom"/>
</dbReference>
<keyword evidence="3" id="KW-1185">Reference proteome</keyword>
<dbReference type="RefSeq" id="WP_058370257.1">
    <property type="nucleotide sequence ID" value="NZ_LNTB01000001.1"/>
</dbReference>
<dbReference type="Gene3D" id="1.10.3210.10">
    <property type="entry name" value="Hypothetical protein af1432"/>
    <property type="match status" value="1"/>
</dbReference>
<dbReference type="InterPro" id="IPR006674">
    <property type="entry name" value="HD_domain"/>
</dbReference>
<dbReference type="AlphaFoldDB" id="A0A0V8RU32"/>
<dbReference type="EMBL" id="LNTB01000001">
    <property type="protein sequence ID" value="KSW11582.1"/>
    <property type="molecule type" value="Genomic_DNA"/>
</dbReference>
<evidence type="ECO:0000313" key="2">
    <source>
        <dbReference type="EMBL" id="KSW11582.1"/>
    </source>
</evidence>
<dbReference type="InterPro" id="IPR003607">
    <property type="entry name" value="HD/PDEase_dom"/>
</dbReference>
<feature type="domain" description="HD" evidence="1">
    <location>
        <begin position="34"/>
        <end position="96"/>
    </location>
</feature>
<dbReference type="Proteomes" id="UP000053352">
    <property type="component" value="Unassembled WGS sequence"/>
</dbReference>
<evidence type="ECO:0000259" key="1">
    <source>
        <dbReference type="Pfam" id="PF01966"/>
    </source>
</evidence>
<reference evidence="2 3" key="1">
    <citation type="submission" date="2015-11" db="EMBL/GenBank/DDBJ databases">
        <title>Genome sequence of Pyrodictium occultum PL-19, a marine hyperthermophilic archaeon isolated from Volcano, Italy.</title>
        <authorList>
            <person name="Utturkar S."/>
            <person name="Huber H."/>
            <person name="Leptihn S."/>
            <person name="Brown S."/>
            <person name="Stetter K.O."/>
            <person name="Podar M."/>
        </authorList>
    </citation>
    <scope>NUCLEOTIDE SEQUENCE [LARGE SCALE GENOMIC DNA]</scope>
    <source>
        <strain evidence="2 3">PL-19</strain>
    </source>
</reference>
<dbReference type="NCBIfam" id="TIGR00277">
    <property type="entry name" value="HDIG"/>
    <property type="match status" value="1"/>
</dbReference>
<dbReference type="OrthoDB" id="379467at2157"/>
<dbReference type="STRING" id="2309.CF15_01745"/>
<organism evidence="2 3">
    <name type="scientific">Pyrodictium occultum</name>
    <dbReference type="NCBI Taxonomy" id="2309"/>
    <lineage>
        <taxon>Archaea</taxon>
        <taxon>Thermoproteota</taxon>
        <taxon>Thermoprotei</taxon>
        <taxon>Desulfurococcales</taxon>
        <taxon>Pyrodictiaceae</taxon>
        <taxon>Pyrodictium</taxon>
    </lineage>
</organism>
<dbReference type="SUPFAM" id="SSF109604">
    <property type="entry name" value="HD-domain/PDEase-like"/>
    <property type="match status" value="1"/>
</dbReference>
<evidence type="ECO:0000313" key="3">
    <source>
        <dbReference type="Proteomes" id="UP000053352"/>
    </source>
</evidence>
<name>A0A0V8RU32_PYROC</name>
<comment type="caution">
    <text evidence="2">The sequence shown here is derived from an EMBL/GenBank/DDBJ whole genome shotgun (WGS) entry which is preliminary data.</text>
</comment>
<dbReference type="CDD" id="cd00077">
    <property type="entry name" value="HDc"/>
    <property type="match status" value="1"/>
</dbReference>
<dbReference type="Pfam" id="PF01966">
    <property type="entry name" value="HD"/>
    <property type="match status" value="1"/>
</dbReference>
<accession>A0A0V8RU32</accession>
<sequence>MPAPAGALGLASRILEELDRGEELASGTRTLRLHSLLVAHYASLIASRLGLDPVAYYLAGLLHDYGKLEARERGLDEDEYTAEKAAGLLEVLGAPEELARRVAGILRRGARRDPVLGDADVLAKLGLQGVAQFIAKWTARGSSLAEMLVEGLPRELTVALNPRLYLCTGPAREAGERLAGEAVEAYTRLLEEAEEALGLGLRLVEERVEGVRAVFVAVERCPRCLSPGLERRLEPHRGRLCRGLRMVHRCPRCGWAGRGGVCLPWRRCGPGEPTTTPGPA</sequence>
<gene>
    <name evidence="2" type="ORF">CF15_01745</name>
</gene>